<evidence type="ECO:0000313" key="1">
    <source>
        <dbReference type="EMBL" id="CAG8835629.1"/>
    </source>
</evidence>
<name>A0ACA9SE14_9GLOM</name>
<gene>
    <name evidence="1" type="ORF">RPERSI_LOCUS29618</name>
</gene>
<organism evidence="1 2">
    <name type="scientific">Racocetra persica</name>
    <dbReference type="NCBI Taxonomy" id="160502"/>
    <lineage>
        <taxon>Eukaryota</taxon>
        <taxon>Fungi</taxon>
        <taxon>Fungi incertae sedis</taxon>
        <taxon>Mucoromycota</taxon>
        <taxon>Glomeromycotina</taxon>
        <taxon>Glomeromycetes</taxon>
        <taxon>Diversisporales</taxon>
        <taxon>Gigasporaceae</taxon>
        <taxon>Racocetra</taxon>
    </lineage>
</organism>
<dbReference type="Proteomes" id="UP000789920">
    <property type="component" value="Unassembled WGS sequence"/>
</dbReference>
<comment type="caution">
    <text evidence="1">The sequence shown here is derived from an EMBL/GenBank/DDBJ whole genome shotgun (WGS) entry which is preliminary data.</text>
</comment>
<sequence>DLNDLRIKIKESIITDKKTRNIVKVCKCSYDNLTDFCIWCNEEYCSKRTLAHYNDNSGLFDYSLDKEIKKLLNLLDKFEYNVQIKESHINYSPFIQCFTSNIPLEELYKYAKTETRIKTNDSWIPNRKYYNALERYFDYIIEYQRVNNEREPCIGE</sequence>
<evidence type="ECO:0000313" key="2">
    <source>
        <dbReference type="Proteomes" id="UP000789920"/>
    </source>
</evidence>
<feature type="non-terminal residue" evidence="1">
    <location>
        <position position="1"/>
    </location>
</feature>
<accession>A0ACA9SE14</accession>
<protein>
    <submittedName>
        <fullName evidence="1">18155_t:CDS:1</fullName>
    </submittedName>
</protein>
<feature type="non-terminal residue" evidence="1">
    <location>
        <position position="156"/>
    </location>
</feature>
<dbReference type="EMBL" id="CAJVQC010112405">
    <property type="protein sequence ID" value="CAG8835629.1"/>
    <property type="molecule type" value="Genomic_DNA"/>
</dbReference>
<reference evidence="1" key="1">
    <citation type="submission" date="2021-06" db="EMBL/GenBank/DDBJ databases">
        <authorList>
            <person name="Kallberg Y."/>
            <person name="Tangrot J."/>
            <person name="Rosling A."/>
        </authorList>
    </citation>
    <scope>NUCLEOTIDE SEQUENCE</scope>
    <source>
        <strain evidence="1">MA461A</strain>
    </source>
</reference>
<keyword evidence="2" id="KW-1185">Reference proteome</keyword>
<proteinExistence type="predicted"/>